<proteinExistence type="predicted"/>
<dbReference type="InterPro" id="IPR047735">
    <property type="entry name" value="GrdX-like"/>
</dbReference>
<evidence type="ECO:0000313" key="1">
    <source>
        <dbReference type="EMBL" id="SHK57654.1"/>
    </source>
</evidence>
<evidence type="ECO:0000313" key="2">
    <source>
        <dbReference type="Proteomes" id="UP000242497"/>
    </source>
</evidence>
<protein>
    <recommendedName>
        <fullName evidence="3">GrdX protein</fullName>
    </recommendedName>
</protein>
<dbReference type="NCBIfam" id="NF038093">
    <property type="entry name" value="GrdX"/>
    <property type="match status" value="1"/>
</dbReference>
<sequence length="168" mass="19490">MSGQNSGINREGITLGYDFSIFLLDLYRKFKKITTIMRGKVILMKIITNNPLIRQELKDKFTIEYINCDYMGILIKCRDYIHKNYKLLTHPLSGSVKPNETPYKSIALGEGDSLDVEALMLIEKSIDTANKFNNNFKTPNWNEKILKDFQIIDYDLLNNAIQNVNFVR</sequence>
<dbReference type="AlphaFoldDB" id="A0A1M6TL40"/>
<keyword evidence="2" id="KW-1185">Reference proteome</keyword>
<accession>A0A1M6TL40</accession>
<dbReference type="EMBL" id="FRAE01000099">
    <property type="protein sequence ID" value="SHK57654.1"/>
    <property type="molecule type" value="Genomic_DNA"/>
</dbReference>
<name>A0A1M6TL40_9FIRM</name>
<reference evidence="2" key="1">
    <citation type="submission" date="2016-11" db="EMBL/GenBank/DDBJ databases">
        <authorList>
            <person name="Varghese N."/>
            <person name="Submissions S."/>
        </authorList>
    </citation>
    <scope>NUCLEOTIDE SEQUENCE [LARGE SCALE GENOMIC DNA]</scope>
    <source>
        <strain evidence="2">DSM 15518</strain>
    </source>
</reference>
<dbReference type="Proteomes" id="UP000242497">
    <property type="component" value="Unassembled WGS sequence"/>
</dbReference>
<evidence type="ECO:0008006" key="3">
    <source>
        <dbReference type="Google" id="ProtNLM"/>
    </source>
</evidence>
<gene>
    <name evidence="1" type="ORF">SAMN02744037_02626</name>
</gene>
<organism evidence="1 2">
    <name type="scientific">Tepidibacter formicigenes DSM 15518</name>
    <dbReference type="NCBI Taxonomy" id="1123349"/>
    <lineage>
        <taxon>Bacteria</taxon>
        <taxon>Bacillati</taxon>
        <taxon>Bacillota</taxon>
        <taxon>Clostridia</taxon>
        <taxon>Peptostreptococcales</taxon>
        <taxon>Peptostreptococcaceae</taxon>
        <taxon>Tepidibacter</taxon>
    </lineage>
</organism>
<dbReference type="STRING" id="1123349.SAMN02744037_02626"/>